<dbReference type="RefSeq" id="WP_091114398.1">
    <property type="nucleotide sequence ID" value="NZ_BKAF01000013.1"/>
</dbReference>
<dbReference type="GO" id="GO:0016787">
    <property type="term" value="F:hydrolase activity"/>
    <property type="evidence" value="ECO:0007669"/>
    <property type="project" value="UniProtKB-KW"/>
</dbReference>
<reference evidence="2 3" key="1">
    <citation type="submission" date="2016-10" db="EMBL/GenBank/DDBJ databases">
        <authorList>
            <person name="de Groot N.N."/>
        </authorList>
    </citation>
    <scope>NUCLEOTIDE SEQUENCE [LARGE SCALE GENOMIC DNA]</scope>
    <source>
        <strain evidence="2 3">CGMCC 1.11156</strain>
    </source>
</reference>
<accession>A0A1I3JUJ4</accession>
<dbReference type="SUPFAM" id="SSF53474">
    <property type="entry name" value="alpha/beta-Hydrolases"/>
    <property type="match status" value="1"/>
</dbReference>
<gene>
    <name evidence="2" type="ORF">SAMN05216561_11134</name>
</gene>
<keyword evidence="2" id="KW-0378">Hydrolase</keyword>
<dbReference type="AlphaFoldDB" id="A0A1I3JUJ4"/>
<dbReference type="Gene3D" id="3.40.50.1820">
    <property type="entry name" value="alpha/beta hydrolase"/>
    <property type="match status" value="1"/>
</dbReference>
<dbReference type="EMBL" id="FOQG01000011">
    <property type="protein sequence ID" value="SFI63931.1"/>
    <property type="molecule type" value="Genomic_DNA"/>
</dbReference>
<feature type="domain" description="Serine aminopeptidase S33" evidence="1">
    <location>
        <begin position="43"/>
        <end position="247"/>
    </location>
</feature>
<evidence type="ECO:0000313" key="2">
    <source>
        <dbReference type="EMBL" id="SFI63931.1"/>
    </source>
</evidence>
<dbReference type="OrthoDB" id="9801217at2"/>
<dbReference type="InterPro" id="IPR029058">
    <property type="entry name" value="AB_hydrolase_fold"/>
</dbReference>
<sequence length="324" mass="36613">MALEQIPDILGDPWVSETFALSPDAEGAVVATMVSHRSTVGNRGAVLHVHGFADYFFHTEYAQWWIERGYDFYALDLRKYGRSILPHQTPNYVADLREYDDELAEAWQRITERDGHSQVVASAHSTGGLVLPLWLNRVRPRGLAALVLNSPWLDLQGGAATRVIGTPLIKQVGARQPMRQIRRNVTGLYGRSLHHHHEGEWDFDLQWKPLMSFAVYAGWLRAVRHGHAELQKGLDVRCPVLVLSSDRSSQPMVMGEDVHTTDIVLDVEQIRRWSTALGRHVTYIAIPGARHDVVLSRPGPRARVYDEIGRWLTTYVAPPSRTLL</sequence>
<protein>
    <submittedName>
        <fullName evidence="2">Lysophospholipase, alpha-beta hydrolase superfamily</fullName>
    </submittedName>
</protein>
<dbReference type="InterPro" id="IPR022742">
    <property type="entry name" value="Hydrolase_4"/>
</dbReference>
<organism evidence="2 3">
    <name type="scientific">Nocardioides psychrotolerans</name>
    <dbReference type="NCBI Taxonomy" id="1005945"/>
    <lineage>
        <taxon>Bacteria</taxon>
        <taxon>Bacillati</taxon>
        <taxon>Actinomycetota</taxon>
        <taxon>Actinomycetes</taxon>
        <taxon>Propionibacteriales</taxon>
        <taxon>Nocardioidaceae</taxon>
        <taxon>Nocardioides</taxon>
    </lineage>
</organism>
<keyword evidence="3" id="KW-1185">Reference proteome</keyword>
<evidence type="ECO:0000313" key="3">
    <source>
        <dbReference type="Proteomes" id="UP000198649"/>
    </source>
</evidence>
<dbReference type="STRING" id="1005945.SAMN05216561_11134"/>
<dbReference type="Proteomes" id="UP000198649">
    <property type="component" value="Unassembled WGS sequence"/>
</dbReference>
<evidence type="ECO:0000259" key="1">
    <source>
        <dbReference type="Pfam" id="PF12146"/>
    </source>
</evidence>
<dbReference type="Pfam" id="PF12146">
    <property type="entry name" value="Hydrolase_4"/>
    <property type="match status" value="1"/>
</dbReference>
<proteinExistence type="predicted"/>
<name>A0A1I3JUJ4_9ACTN</name>